<keyword evidence="3" id="KW-1185">Reference proteome</keyword>
<comment type="caution">
    <text evidence="2">The sequence shown here is derived from an EMBL/GenBank/DDBJ whole genome shotgun (WGS) entry which is preliminary data.</text>
</comment>
<organism evidence="2 3">
    <name type="scientific">Pleurodeles waltl</name>
    <name type="common">Iberian ribbed newt</name>
    <dbReference type="NCBI Taxonomy" id="8319"/>
    <lineage>
        <taxon>Eukaryota</taxon>
        <taxon>Metazoa</taxon>
        <taxon>Chordata</taxon>
        <taxon>Craniata</taxon>
        <taxon>Vertebrata</taxon>
        <taxon>Euteleostomi</taxon>
        <taxon>Amphibia</taxon>
        <taxon>Batrachia</taxon>
        <taxon>Caudata</taxon>
        <taxon>Salamandroidea</taxon>
        <taxon>Salamandridae</taxon>
        <taxon>Pleurodelinae</taxon>
        <taxon>Pleurodeles</taxon>
    </lineage>
</organism>
<reference evidence="2" key="1">
    <citation type="journal article" date="2022" name="bioRxiv">
        <title>Sequencing and chromosome-scale assembly of the giantPleurodeles waltlgenome.</title>
        <authorList>
            <person name="Brown T."/>
            <person name="Elewa A."/>
            <person name="Iarovenko S."/>
            <person name="Subramanian E."/>
            <person name="Araus A.J."/>
            <person name="Petzold A."/>
            <person name="Susuki M."/>
            <person name="Suzuki K.-i.T."/>
            <person name="Hayashi T."/>
            <person name="Toyoda A."/>
            <person name="Oliveira C."/>
            <person name="Osipova E."/>
            <person name="Leigh N.D."/>
            <person name="Simon A."/>
            <person name="Yun M.H."/>
        </authorList>
    </citation>
    <scope>NUCLEOTIDE SEQUENCE</scope>
    <source>
        <strain evidence="2">20211129_DDA</strain>
        <tissue evidence="2">Liver</tissue>
    </source>
</reference>
<dbReference type="AlphaFoldDB" id="A0AAV7Q3L8"/>
<evidence type="ECO:0000313" key="3">
    <source>
        <dbReference type="Proteomes" id="UP001066276"/>
    </source>
</evidence>
<proteinExistence type="predicted"/>
<protein>
    <submittedName>
        <fullName evidence="2">Uncharacterized protein</fullName>
    </submittedName>
</protein>
<accession>A0AAV7Q3L8</accession>
<dbReference type="Proteomes" id="UP001066276">
    <property type="component" value="Chromosome 6"/>
</dbReference>
<sequence length="263" mass="28644">MDLARHSLPECGGGGVCSPSSPSALRTSRRTVMLLWSPGAGGASLATAPGNERKTELRWFHTWMGGGGHQTAPEQQRKGGTPLVSCDIVQLPLDRLTAALPQHPRRVQDAAETPLPTADAVPSILMQARSGYHCRCCSQHPDAGSLWVPLGRPFNCCVRGKARHWGVRFLLLVVKPGCRVKYVPIGQIVKLCLELTHKYHRTLVYRPPGYAGNWCATILDALAPLVLKFANFSLVDDLNIQLEAPLNNLALKEDLRVLILSPA</sequence>
<evidence type="ECO:0000256" key="1">
    <source>
        <dbReference type="SAM" id="MobiDB-lite"/>
    </source>
</evidence>
<evidence type="ECO:0000313" key="2">
    <source>
        <dbReference type="EMBL" id="KAJ1134137.1"/>
    </source>
</evidence>
<feature type="region of interest" description="Disordered" evidence="1">
    <location>
        <begin position="1"/>
        <end position="24"/>
    </location>
</feature>
<dbReference type="EMBL" id="JANPWB010000010">
    <property type="protein sequence ID" value="KAJ1134137.1"/>
    <property type="molecule type" value="Genomic_DNA"/>
</dbReference>
<name>A0AAV7Q3L8_PLEWA</name>
<gene>
    <name evidence="2" type="ORF">NDU88_000601</name>
</gene>